<evidence type="ECO:0000313" key="2">
    <source>
        <dbReference type="EMBL" id="APG78651.1"/>
    </source>
</evidence>
<evidence type="ECO:0000313" key="3">
    <source>
        <dbReference type="Proteomes" id="UP000279435"/>
    </source>
</evidence>
<name>A0A1L3KMK4_9MONO</name>
<reference evidence="2 3" key="1">
    <citation type="journal article" date="2016" name="Nature">
        <title>Redefining the invertebrate RNA virosphere.</title>
        <authorList>
            <person name="Shi M."/>
            <person name="Lin X.D."/>
            <person name="Tian J.H."/>
            <person name="Chen L.J."/>
            <person name="Chen X."/>
            <person name="Li C.X."/>
            <person name="Qin X.C."/>
            <person name="Li J."/>
            <person name="Cao J.P."/>
            <person name="Eden J.S."/>
            <person name="Buchmann J."/>
            <person name="Wang W."/>
            <person name="Xu J."/>
            <person name="Holmes E.C."/>
            <person name="Zhang Y.Z."/>
        </authorList>
    </citation>
    <scope>NUCLEOTIDE SEQUENCE [LARGE SCALE GENOMIC DNA]</scope>
    <source>
        <strain evidence="2 3">BHNXC39077</strain>
    </source>
</reference>
<proteinExistence type="predicted"/>
<organism evidence="2 3">
    <name type="scientific">Beihai rhabdo-like virus 3</name>
    <dbReference type="NCBI Taxonomy" id="1922653"/>
    <lineage>
        <taxon>Viruses</taxon>
        <taxon>Riboviria</taxon>
        <taxon>Orthornavirae</taxon>
        <taxon>Negarnaviricota</taxon>
        <taxon>Haploviricotina</taxon>
        <taxon>Monjiviricetes</taxon>
        <taxon>Mononegavirales</taxon>
        <taxon>Nyamiviridae</taxon>
        <taxon>Berhavirus</taxon>
        <taxon>Berhavirus sipunculi</taxon>
    </lineage>
</organism>
<keyword evidence="3" id="KW-1185">Reference proteome</keyword>
<dbReference type="GeneID" id="40526513"/>
<evidence type="ECO:0000256" key="1">
    <source>
        <dbReference type="SAM" id="MobiDB-lite"/>
    </source>
</evidence>
<accession>A0A1L3KMK4</accession>
<dbReference type="KEGG" id="vg:40526513"/>
<protein>
    <submittedName>
        <fullName evidence="2">Uncharacterized protein</fullName>
    </submittedName>
</protein>
<feature type="region of interest" description="Disordered" evidence="1">
    <location>
        <begin position="1"/>
        <end position="99"/>
    </location>
</feature>
<sequence length="194" mass="20967">MATRVSGRKPVKALGKASKKAPNPKKSTDPKDVSLPSSEEEDPFYEPGTEQGGPDLDEAMDNALRMKDLDSPAQVVAPPVIKPGSSQKKRKVDESGESFEDVVSKNRDLLMSILANQNQMMMKIDQMSEAILLLKATQEGTKTARRPAKIKQTTLSSVPDVREIVSSPIPSTSSTVPEHNIDADLAASLRALQS</sequence>
<feature type="compositionally biased region" description="Basic residues" evidence="1">
    <location>
        <begin position="1"/>
        <end position="23"/>
    </location>
</feature>
<dbReference type="RefSeq" id="YP_009666289.1">
    <property type="nucleotide sequence ID" value="NC_043486.1"/>
</dbReference>
<dbReference type="Proteomes" id="UP000279435">
    <property type="component" value="Segment"/>
</dbReference>
<dbReference type="EMBL" id="KX884408">
    <property type="protein sequence ID" value="APG78651.1"/>
    <property type="molecule type" value="Genomic_RNA"/>
</dbReference>